<keyword evidence="2" id="KW-0732">Signal</keyword>
<dbReference type="Proteomes" id="UP000663181">
    <property type="component" value="Chromosome"/>
</dbReference>
<dbReference type="EMBL" id="CP064030">
    <property type="protein sequence ID" value="QRN55373.1"/>
    <property type="molecule type" value="Genomic_DNA"/>
</dbReference>
<keyword evidence="4" id="KW-1185">Reference proteome</keyword>
<feature type="region of interest" description="Disordered" evidence="1">
    <location>
        <begin position="123"/>
        <end position="142"/>
    </location>
</feature>
<proteinExistence type="predicted"/>
<evidence type="ECO:0000256" key="1">
    <source>
        <dbReference type="SAM" id="MobiDB-lite"/>
    </source>
</evidence>
<gene>
    <name evidence="3" type="ORF">ISN74_08640</name>
</gene>
<evidence type="ECO:0000256" key="2">
    <source>
        <dbReference type="SAM" id="SignalP"/>
    </source>
</evidence>
<organism evidence="3 4">
    <name type="scientific">Dyella caseinilytica</name>
    <dbReference type="NCBI Taxonomy" id="1849581"/>
    <lineage>
        <taxon>Bacteria</taxon>
        <taxon>Pseudomonadati</taxon>
        <taxon>Pseudomonadota</taxon>
        <taxon>Gammaproteobacteria</taxon>
        <taxon>Lysobacterales</taxon>
        <taxon>Rhodanobacteraceae</taxon>
        <taxon>Dyella</taxon>
    </lineage>
</organism>
<dbReference type="RefSeq" id="WP_188798940.1">
    <property type="nucleotide sequence ID" value="NZ_BMIZ01000001.1"/>
</dbReference>
<accession>A0ABX7GY04</accession>
<protein>
    <recommendedName>
        <fullName evidence="5">Beta-barrel assembly machine subunit BamE</fullName>
    </recommendedName>
</protein>
<evidence type="ECO:0000313" key="4">
    <source>
        <dbReference type="Proteomes" id="UP000663181"/>
    </source>
</evidence>
<name>A0ABX7GY04_9GAMM</name>
<sequence>MKKGIAAAMAALVFAGCATTGVKVVDKQALDTLKPGVTTIADVKATFGPPFQETKEPDGTDQMQYISKIRVRDDSGNTGPVVGSNIPRQIEKNVSAMLVFDQAGHFLHAWTADKTVDENVPGNLGKTQAGDVTRGSLAGHGI</sequence>
<feature type="chain" id="PRO_5046326891" description="Beta-barrel assembly machine subunit BamE" evidence="2">
    <location>
        <begin position="21"/>
        <end position="142"/>
    </location>
</feature>
<evidence type="ECO:0008006" key="5">
    <source>
        <dbReference type="Google" id="ProtNLM"/>
    </source>
</evidence>
<reference evidence="3 4" key="1">
    <citation type="submission" date="2020-10" db="EMBL/GenBank/DDBJ databases">
        <title>Phylogeny of dyella-like bacteria.</title>
        <authorList>
            <person name="Fu J."/>
        </authorList>
    </citation>
    <scope>NUCLEOTIDE SEQUENCE [LARGE SCALE GENOMIC DNA]</scope>
    <source>
        <strain evidence="3 4">DHOB09</strain>
    </source>
</reference>
<dbReference type="PROSITE" id="PS51257">
    <property type="entry name" value="PROKAR_LIPOPROTEIN"/>
    <property type="match status" value="1"/>
</dbReference>
<evidence type="ECO:0000313" key="3">
    <source>
        <dbReference type="EMBL" id="QRN55373.1"/>
    </source>
</evidence>
<feature type="signal peptide" evidence="2">
    <location>
        <begin position="1"/>
        <end position="20"/>
    </location>
</feature>